<gene>
    <name evidence="2" type="ORF">SS7213T_10769</name>
</gene>
<dbReference type="AlphaFoldDB" id="G5JKZ2"/>
<sequence>MKILDHDELECQDCTFLSRHFTLMDQLYCNFEYTGIMKEVIHQIKFLKDQYLCQLLAELIQLPSTAYDLIVPIPSSNERDKQRTFNPIREVLKAKGIYYHDILCAKYRPKQYNLTKYQRMTMENPFSIDDKIDLTNKEILLIDDIYTTGLTIHHAGCKLYDKNIRKFKVFAFAR</sequence>
<dbReference type="PANTHER" id="PTHR47505:SF1">
    <property type="entry name" value="DNA UTILIZATION PROTEIN YHGH"/>
    <property type="match status" value="1"/>
</dbReference>
<dbReference type="InterPro" id="IPR000836">
    <property type="entry name" value="PRTase_dom"/>
</dbReference>
<dbReference type="SUPFAM" id="SSF53271">
    <property type="entry name" value="PRTase-like"/>
    <property type="match status" value="1"/>
</dbReference>
<organism evidence="2 3">
    <name type="scientific">Staphylococcus simiae CCM 7213 = CCUG 51256</name>
    <dbReference type="NCBI Taxonomy" id="911238"/>
    <lineage>
        <taxon>Bacteria</taxon>
        <taxon>Bacillati</taxon>
        <taxon>Bacillota</taxon>
        <taxon>Bacilli</taxon>
        <taxon>Bacillales</taxon>
        <taxon>Staphylococcaceae</taxon>
        <taxon>Staphylococcus</taxon>
    </lineage>
</organism>
<name>G5JKZ2_9STAP</name>
<dbReference type="Proteomes" id="UP000005413">
    <property type="component" value="Unassembled WGS sequence"/>
</dbReference>
<comment type="similarity">
    <text evidence="1">Belongs to the ComF/GntX family.</text>
</comment>
<dbReference type="PATRIC" id="fig|911238.3.peg.1899"/>
<proteinExistence type="inferred from homology"/>
<comment type="caution">
    <text evidence="2">The sequence shown here is derived from an EMBL/GenBank/DDBJ whole genome shotgun (WGS) entry which is preliminary data.</text>
</comment>
<reference evidence="2 3" key="1">
    <citation type="journal article" date="2012" name="BMC Genomics">
        <title>Comparative genomic analysis of the genus Staphylococcus including Staphylococcus aureus and its newly described sister species Staphylococcus simiae.</title>
        <authorList>
            <person name="Suzuki H."/>
            <person name="Lefebure T."/>
            <person name="Pavinski Bitar P."/>
            <person name="Stanhope M.J."/>
        </authorList>
    </citation>
    <scope>NUCLEOTIDE SEQUENCE [LARGE SCALE GENOMIC DNA]</scope>
    <source>
        <strain evidence="2 3">CCM 7213</strain>
    </source>
</reference>
<dbReference type="InterPro" id="IPR029057">
    <property type="entry name" value="PRTase-like"/>
</dbReference>
<dbReference type="EMBL" id="AEUN01000497">
    <property type="protein sequence ID" value="EHJ07130.1"/>
    <property type="molecule type" value="Genomic_DNA"/>
</dbReference>
<accession>G5JKZ2</accession>
<evidence type="ECO:0000313" key="3">
    <source>
        <dbReference type="Proteomes" id="UP000005413"/>
    </source>
</evidence>
<dbReference type="PANTHER" id="PTHR47505">
    <property type="entry name" value="DNA UTILIZATION PROTEIN YHGH"/>
    <property type="match status" value="1"/>
</dbReference>
<evidence type="ECO:0000313" key="2">
    <source>
        <dbReference type="EMBL" id="EHJ07130.1"/>
    </source>
</evidence>
<dbReference type="CDD" id="cd06223">
    <property type="entry name" value="PRTases_typeI"/>
    <property type="match status" value="1"/>
</dbReference>
<dbReference type="Gene3D" id="3.40.50.2020">
    <property type="match status" value="1"/>
</dbReference>
<protein>
    <submittedName>
        <fullName evidence="2">Uncharacterized protein</fullName>
    </submittedName>
</protein>
<evidence type="ECO:0000256" key="1">
    <source>
        <dbReference type="ARBA" id="ARBA00008007"/>
    </source>
</evidence>
<dbReference type="InterPro" id="IPR051910">
    <property type="entry name" value="ComF/GntX_DNA_util-trans"/>
</dbReference>
<keyword evidence="3" id="KW-1185">Reference proteome</keyword>